<dbReference type="InterPro" id="IPR008974">
    <property type="entry name" value="TRAF-like"/>
</dbReference>
<feature type="domain" description="MATH" evidence="1">
    <location>
        <begin position="501"/>
        <end position="625"/>
    </location>
</feature>
<dbReference type="SMART" id="SM00061">
    <property type="entry name" value="MATH"/>
    <property type="match status" value="3"/>
</dbReference>
<evidence type="ECO:0000313" key="3">
    <source>
        <dbReference type="Proteomes" id="UP000886595"/>
    </source>
</evidence>
<evidence type="ECO:0000313" key="2">
    <source>
        <dbReference type="EMBL" id="KAG2321529.1"/>
    </source>
</evidence>
<dbReference type="InterPro" id="IPR002083">
    <property type="entry name" value="MATH/TRAF_dom"/>
</dbReference>
<keyword evidence="3" id="KW-1185">Reference proteome</keyword>
<dbReference type="Pfam" id="PF22486">
    <property type="entry name" value="MATH_2"/>
    <property type="match status" value="4"/>
</dbReference>
<dbReference type="Gene3D" id="2.60.210.10">
    <property type="entry name" value="Apoptosis, Tumor Necrosis Factor Receptor Associated Protein 2, Chain A"/>
    <property type="match status" value="4"/>
</dbReference>
<dbReference type="CDD" id="cd00121">
    <property type="entry name" value="MATH"/>
    <property type="match status" value="4"/>
</dbReference>
<feature type="domain" description="MATH" evidence="1">
    <location>
        <begin position="319"/>
        <end position="481"/>
    </location>
</feature>
<sequence>MDSSSAVVSTTVKNWREHPPSSYSLKVHNFSQLEKSTRVSDDKYQSRPFTSGGYNWRLIVYPTGNKNDDGSGFVSMYVEIDSKSLMVLTPPTEVFAELRFFVYNKKENKYFTIQDLEVKRFNALKTVWGLQQFLPLDTFNDLKNGYIFEGGNCEFGVDVIVASPLTNWEILSFDEKLSKPKFSWAVKNFSDLKEYVYKSDGFSMGGREWILKLYPKSDFGSDGKWLSIYLEVAGNTLKADEKIFRKGHMRVLDPLGSNHIVFETNRWVDGSTTGWGREQFLSLAELRKAYLDKEDTLNVEKVEWFHVQQFLQLWREHPPASYSLKIQSFSQLVNSTAFSDHKFQSRKFSSGGYKWRLIVYPKGNQKDNGSGFISMYVEIDSKSLMVFTPPTEIFAELRFFVYNKKENKYFTIQGNCFSLSPSLCICFNQQYPFTYSDVEVKRFNALKTVWGLVQVLPYDTFNKPENGYVFEGGQCEFGVDVIVAPPLTNWEILSFNEKLSGPKFSWALKNFSELEVNNLTSDIFSMGGRKWVLRLYPKGDSKADGKWLSVYLELAASDTPKEGEKIFVQANLRVLDPLGSNHIQLQMNVWCEVQKPSWGWNKVMSLAELRKTYLDNKEHALNVEMEFKVVSAINHSPIM</sequence>
<dbReference type="Proteomes" id="UP000886595">
    <property type="component" value="Unassembled WGS sequence"/>
</dbReference>
<reference evidence="2 3" key="1">
    <citation type="submission" date="2020-02" db="EMBL/GenBank/DDBJ databases">
        <authorList>
            <person name="Ma Q."/>
            <person name="Huang Y."/>
            <person name="Song X."/>
            <person name="Pei D."/>
        </authorList>
    </citation>
    <scope>NUCLEOTIDE SEQUENCE [LARGE SCALE GENOMIC DNA]</scope>
    <source>
        <strain evidence="2">Sxm20200214</strain>
        <tissue evidence="2">Leaf</tissue>
    </source>
</reference>
<protein>
    <recommendedName>
        <fullName evidence="1">MATH domain-containing protein</fullName>
    </recommendedName>
</protein>
<organism evidence="2 3">
    <name type="scientific">Brassica carinata</name>
    <name type="common">Ethiopian mustard</name>
    <name type="synonym">Abyssinian cabbage</name>
    <dbReference type="NCBI Taxonomy" id="52824"/>
    <lineage>
        <taxon>Eukaryota</taxon>
        <taxon>Viridiplantae</taxon>
        <taxon>Streptophyta</taxon>
        <taxon>Embryophyta</taxon>
        <taxon>Tracheophyta</taxon>
        <taxon>Spermatophyta</taxon>
        <taxon>Magnoliopsida</taxon>
        <taxon>eudicotyledons</taxon>
        <taxon>Gunneridae</taxon>
        <taxon>Pentapetalae</taxon>
        <taxon>rosids</taxon>
        <taxon>malvids</taxon>
        <taxon>Brassicales</taxon>
        <taxon>Brassicaceae</taxon>
        <taxon>Brassiceae</taxon>
        <taxon>Brassica</taxon>
    </lineage>
</organism>
<dbReference type="EMBL" id="JAAMPC010000003">
    <property type="protein sequence ID" value="KAG2321529.1"/>
    <property type="molecule type" value="Genomic_DNA"/>
</dbReference>
<dbReference type="PROSITE" id="PS50144">
    <property type="entry name" value="MATH"/>
    <property type="match status" value="4"/>
</dbReference>
<dbReference type="PANTHER" id="PTHR46162">
    <property type="entry name" value="TRAF-LIKE FAMILY PROTEIN"/>
    <property type="match status" value="1"/>
</dbReference>
<name>A0A8X7W1L0_BRACI</name>
<accession>A0A8X7W1L0</accession>
<feature type="domain" description="MATH" evidence="1">
    <location>
        <begin position="179"/>
        <end position="302"/>
    </location>
</feature>
<comment type="caution">
    <text evidence="2">The sequence shown here is derived from an EMBL/GenBank/DDBJ whole genome shotgun (WGS) entry which is preliminary data.</text>
</comment>
<dbReference type="OrthoDB" id="1093087at2759"/>
<dbReference type="PANTHER" id="PTHR46162:SF5">
    <property type="entry name" value="T23K8.6-RELATED"/>
    <property type="match status" value="1"/>
</dbReference>
<evidence type="ECO:0000259" key="1">
    <source>
        <dbReference type="PROSITE" id="PS50144"/>
    </source>
</evidence>
<dbReference type="SUPFAM" id="SSF49599">
    <property type="entry name" value="TRAF domain-like"/>
    <property type="match status" value="4"/>
</dbReference>
<proteinExistence type="predicted"/>
<feature type="domain" description="MATH" evidence="1">
    <location>
        <begin position="20"/>
        <end position="159"/>
    </location>
</feature>
<gene>
    <name evidence="2" type="ORF">Bca52824_014742</name>
</gene>
<dbReference type="AlphaFoldDB" id="A0A8X7W1L0"/>